<keyword evidence="1" id="KW-0732">Signal</keyword>
<accession>A0A0C2XGU4</accession>
<dbReference type="HOGENOM" id="CLU_2639645_0_0_1"/>
<protein>
    <recommendedName>
        <fullName evidence="4">Secreted protein</fullName>
    </recommendedName>
</protein>
<gene>
    <name evidence="2" type="ORF">M408DRAFT_329442</name>
</gene>
<reference evidence="3" key="2">
    <citation type="submission" date="2015-01" db="EMBL/GenBank/DDBJ databases">
        <title>Evolutionary Origins and Diversification of the Mycorrhizal Mutualists.</title>
        <authorList>
            <consortium name="DOE Joint Genome Institute"/>
            <consortium name="Mycorrhizal Genomics Consortium"/>
            <person name="Kohler A."/>
            <person name="Kuo A."/>
            <person name="Nagy L.G."/>
            <person name="Floudas D."/>
            <person name="Copeland A."/>
            <person name="Barry K.W."/>
            <person name="Cichocki N."/>
            <person name="Veneault-Fourrey C."/>
            <person name="LaButti K."/>
            <person name="Lindquist E.A."/>
            <person name="Lipzen A."/>
            <person name="Lundell T."/>
            <person name="Morin E."/>
            <person name="Murat C."/>
            <person name="Riley R."/>
            <person name="Ohm R."/>
            <person name="Sun H."/>
            <person name="Tunlid A."/>
            <person name="Henrissat B."/>
            <person name="Grigoriev I.V."/>
            <person name="Hibbett D.S."/>
            <person name="Martin F."/>
        </authorList>
    </citation>
    <scope>NUCLEOTIDE SEQUENCE [LARGE SCALE GENOMIC DNA]</scope>
    <source>
        <strain evidence="3">MAFF 305830</strain>
    </source>
</reference>
<evidence type="ECO:0000313" key="3">
    <source>
        <dbReference type="Proteomes" id="UP000054097"/>
    </source>
</evidence>
<dbReference type="EMBL" id="KN824293">
    <property type="protein sequence ID" value="KIM28342.1"/>
    <property type="molecule type" value="Genomic_DNA"/>
</dbReference>
<evidence type="ECO:0008006" key="4">
    <source>
        <dbReference type="Google" id="ProtNLM"/>
    </source>
</evidence>
<dbReference type="AlphaFoldDB" id="A0A0C2XGU4"/>
<sequence>MGFASHISSLLILTFTSSTRDRGWAVSTFISSVKVAQYGTPTLLQTTWSTLPSALDRGAVLVYTHLPVSMELGITMQ</sequence>
<organism evidence="2 3">
    <name type="scientific">Serendipita vermifera MAFF 305830</name>
    <dbReference type="NCBI Taxonomy" id="933852"/>
    <lineage>
        <taxon>Eukaryota</taxon>
        <taxon>Fungi</taxon>
        <taxon>Dikarya</taxon>
        <taxon>Basidiomycota</taxon>
        <taxon>Agaricomycotina</taxon>
        <taxon>Agaricomycetes</taxon>
        <taxon>Sebacinales</taxon>
        <taxon>Serendipitaceae</taxon>
        <taxon>Serendipita</taxon>
    </lineage>
</organism>
<reference evidence="2 3" key="1">
    <citation type="submission" date="2014-04" db="EMBL/GenBank/DDBJ databases">
        <authorList>
            <consortium name="DOE Joint Genome Institute"/>
            <person name="Kuo A."/>
            <person name="Zuccaro A."/>
            <person name="Kohler A."/>
            <person name="Nagy L.G."/>
            <person name="Floudas D."/>
            <person name="Copeland A."/>
            <person name="Barry K.W."/>
            <person name="Cichocki N."/>
            <person name="Veneault-Fourrey C."/>
            <person name="LaButti K."/>
            <person name="Lindquist E.A."/>
            <person name="Lipzen A."/>
            <person name="Lundell T."/>
            <person name="Morin E."/>
            <person name="Murat C."/>
            <person name="Sun H."/>
            <person name="Tunlid A."/>
            <person name="Henrissat B."/>
            <person name="Grigoriev I.V."/>
            <person name="Hibbett D.S."/>
            <person name="Martin F."/>
            <person name="Nordberg H.P."/>
            <person name="Cantor M.N."/>
            <person name="Hua S.X."/>
        </authorList>
    </citation>
    <scope>NUCLEOTIDE SEQUENCE [LARGE SCALE GENOMIC DNA]</scope>
    <source>
        <strain evidence="2 3">MAFF 305830</strain>
    </source>
</reference>
<evidence type="ECO:0000313" key="2">
    <source>
        <dbReference type="EMBL" id="KIM28342.1"/>
    </source>
</evidence>
<feature type="chain" id="PRO_5002158884" description="Secreted protein" evidence="1">
    <location>
        <begin position="26"/>
        <end position="77"/>
    </location>
</feature>
<feature type="signal peptide" evidence="1">
    <location>
        <begin position="1"/>
        <end position="25"/>
    </location>
</feature>
<keyword evidence="3" id="KW-1185">Reference proteome</keyword>
<evidence type="ECO:0000256" key="1">
    <source>
        <dbReference type="SAM" id="SignalP"/>
    </source>
</evidence>
<dbReference type="Proteomes" id="UP000054097">
    <property type="component" value="Unassembled WGS sequence"/>
</dbReference>
<name>A0A0C2XGU4_SERVB</name>
<proteinExistence type="predicted"/>